<feature type="coiled-coil region" evidence="1">
    <location>
        <begin position="261"/>
        <end position="295"/>
    </location>
</feature>
<sequence>MDDNNAVVENAAVATPDKADNSKFPSCVRQACNELHGVIASSLTQSYQSILELQAECMIHLTTSVKIDPSVACHLDLHHDSIKNSLQGIVATSTRDATTAIERLLRALERDYDMQRSTLASQMLAHKAAADASVKRTRLALAKQADRFTALEQCLRRDQVHVIEEQHRARVQALQDEMDAKDKEHANVLLRQKCAFLEIERFNKTLETALEKANAEIEHLKRISDSSHILERSTVLSQHHVISESYVHSLRHAVAAAHATADTLRGELDKQTKEKDNLERVKASLDDSNHRLQQELTTARQLLVESAAELVALKEEVKAKTGELAHCQQALQEQKGLVDKLLTEVQTQSDLVSAGDLCIQDLKNQLRRRGDDLDALLTECQQAKLTYDTDVARLTQSHDIQTATIQALQQKLQVLGFDKEDMAVYTPATPATPASTPGTTSSRCKTSSRERSGASGNYTNLLQVLEREQLDLPQERVQRMIEMEAAIRASVTSQLMYEFKRTFAKQLATRMQQERYVVMQKLDTFVDRSKKQDIPLRRVKSIVAKAFDDAGVVDWDGADVVSLTQHIAALQAEVAAAKETITELENKTEIQLLSLAEAELFQKERDMLLVELTNKYNDALHRLEQVTTKEEEDLPQHNNQPKSSPKTLCIEGHLPLMKPRTIKHPAATRPLSAAITSVHKPCSFEPKKRPATSATHRSTPEHVRSAMKWEMLGERNKDSTTDNVTVASAWVGQAGVRFSRDS</sequence>
<feature type="region of interest" description="Disordered" evidence="2">
    <location>
        <begin position="428"/>
        <end position="458"/>
    </location>
</feature>
<dbReference type="VEuPathDB" id="FungiDB:AeMF1_001151"/>
<reference evidence="3 4" key="1">
    <citation type="submission" date="2019-07" db="EMBL/GenBank/DDBJ databases">
        <title>Genomics analysis of Aphanomyces spp. identifies a new class of oomycete effector associated with host adaptation.</title>
        <authorList>
            <person name="Gaulin E."/>
        </authorList>
    </citation>
    <scope>NUCLEOTIDE SEQUENCE [LARGE SCALE GENOMIC DNA]</scope>
    <source>
        <strain evidence="3 4">ATCC 201684</strain>
    </source>
</reference>
<accession>A0A6G0WB66</accession>
<name>A0A6G0WB66_9STRA</name>
<feature type="compositionally biased region" description="Polar residues" evidence="2">
    <location>
        <begin position="636"/>
        <end position="646"/>
    </location>
</feature>
<feature type="region of interest" description="Disordered" evidence="2">
    <location>
        <begin position="628"/>
        <end position="648"/>
    </location>
</feature>
<comment type="caution">
    <text evidence="3">The sequence shown here is derived from an EMBL/GenBank/DDBJ whole genome shotgun (WGS) entry which is preliminary data.</text>
</comment>
<proteinExistence type="predicted"/>
<protein>
    <submittedName>
        <fullName evidence="3">Uncharacterized protein</fullName>
    </submittedName>
</protein>
<feature type="compositionally biased region" description="Low complexity" evidence="2">
    <location>
        <begin position="428"/>
        <end position="442"/>
    </location>
</feature>
<evidence type="ECO:0000313" key="4">
    <source>
        <dbReference type="Proteomes" id="UP000481153"/>
    </source>
</evidence>
<organism evidence="3 4">
    <name type="scientific">Aphanomyces euteiches</name>
    <dbReference type="NCBI Taxonomy" id="100861"/>
    <lineage>
        <taxon>Eukaryota</taxon>
        <taxon>Sar</taxon>
        <taxon>Stramenopiles</taxon>
        <taxon>Oomycota</taxon>
        <taxon>Saprolegniomycetes</taxon>
        <taxon>Saprolegniales</taxon>
        <taxon>Verrucalvaceae</taxon>
        <taxon>Aphanomyces</taxon>
    </lineage>
</organism>
<dbReference type="AlphaFoldDB" id="A0A6G0WB66"/>
<evidence type="ECO:0000256" key="2">
    <source>
        <dbReference type="SAM" id="MobiDB-lite"/>
    </source>
</evidence>
<feature type="region of interest" description="Disordered" evidence="2">
    <location>
        <begin position="678"/>
        <end position="704"/>
    </location>
</feature>
<gene>
    <name evidence="3" type="ORF">Ae201684_016791</name>
</gene>
<keyword evidence="1" id="KW-0175">Coiled coil</keyword>
<evidence type="ECO:0000313" key="3">
    <source>
        <dbReference type="EMBL" id="KAF0724497.1"/>
    </source>
</evidence>
<dbReference type="EMBL" id="VJMJ01000269">
    <property type="protein sequence ID" value="KAF0724497.1"/>
    <property type="molecule type" value="Genomic_DNA"/>
</dbReference>
<keyword evidence="4" id="KW-1185">Reference proteome</keyword>
<dbReference type="Proteomes" id="UP000481153">
    <property type="component" value="Unassembled WGS sequence"/>
</dbReference>
<evidence type="ECO:0000256" key="1">
    <source>
        <dbReference type="SAM" id="Coils"/>
    </source>
</evidence>
<feature type="coiled-coil region" evidence="1">
    <location>
        <begin position="164"/>
        <end position="223"/>
    </location>
</feature>